<name>A0A5B7ID02_PORTR</name>
<protein>
    <submittedName>
        <fullName evidence="2">Uncharacterized protein</fullName>
    </submittedName>
</protein>
<keyword evidence="3" id="KW-1185">Reference proteome</keyword>
<evidence type="ECO:0000313" key="2">
    <source>
        <dbReference type="EMBL" id="MPC79407.1"/>
    </source>
</evidence>
<comment type="caution">
    <text evidence="2">The sequence shown here is derived from an EMBL/GenBank/DDBJ whole genome shotgun (WGS) entry which is preliminary data.</text>
</comment>
<evidence type="ECO:0000313" key="3">
    <source>
        <dbReference type="Proteomes" id="UP000324222"/>
    </source>
</evidence>
<dbReference type="Proteomes" id="UP000324222">
    <property type="component" value="Unassembled WGS sequence"/>
</dbReference>
<dbReference type="AlphaFoldDB" id="A0A5B7ID02"/>
<reference evidence="2 3" key="1">
    <citation type="submission" date="2019-05" db="EMBL/GenBank/DDBJ databases">
        <title>Another draft genome of Portunus trituberculatus and its Hox gene families provides insights of decapod evolution.</title>
        <authorList>
            <person name="Jeong J.-H."/>
            <person name="Song I."/>
            <person name="Kim S."/>
            <person name="Choi T."/>
            <person name="Kim D."/>
            <person name="Ryu S."/>
            <person name="Kim W."/>
        </authorList>
    </citation>
    <scope>NUCLEOTIDE SEQUENCE [LARGE SCALE GENOMIC DNA]</scope>
    <source>
        <tissue evidence="2">Muscle</tissue>
    </source>
</reference>
<sequence length="67" mass="7432">MVEETVKDYQSCLPVDMCTLCTLWDAQAVPDGVGDAAGVVTTAEEEVEEKYERKEETVDEEDTEEGD</sequence>
<evidence type="ECO:0000256" key="1">
    <source>
        <dbReference type="SAM" id="MobiDB-lite"/>
    </source>
</evidence>
<gene>
    <name evidence="2" type="ORF">E2C01_073933</name>
</gene>
<proteinExistence type="predicted"/>
<feature type="region of interest" description="Disordered" evidence="1">
    <location>
        <begin position="43"/>
        <end position="67"/>
    </location>
</feature>
<accession>A0A5B7ID02</accession>
<organism evidence="2 3">
    <name type="scientific">Portunus trituberculatus</name>
    <name type="common">Swimming crab</name>
    <name type="synonym">Neptunus trituberculatus</name>
    <dbReference type="NCBI Taxonomy" id="210409"/>
    <lineage>
        <taxon>Eukaryota</taxon>
        <taxon>Metazoa</taxon>
        <taxon>Ecdysozoa</taxon>
        <taxon>Arthropoda</taxon>
        <taxon>Crustacea</taxon>
        <taxon>Multicrustacea</taxon>
        <taxon>Malacostraca</taxon>
        <taxon>Eumalacostraca</taxon>
        <taxon>Eucarida</taxon>
        <taxon>Decapoda</taxon>
        <taxon>Pleocyemata</taxon>
        <taxon>Brachyura</taxon>
        <taxon>Eubrachyura</taxon>
        <taxon>Portunoidea</taxon>
        <taxon>Portunidae</taxon>
        <taxon>Portuninae</taxon>
        <taxon>Portunus</taxon>
    </lineage>
</organism>
<dbReference type="EMBL" id="VSRR010051072">
    <property type="protein sequence ID" value="MPC79407.1"/>
    <property type="molecule type" value="Genomic_DNA"/>
</dbReference>
<feature type="compositionally biased region" description="Acidic residues" evidence="1">
    <location>
        <begin position="57"/>
        <end position="67"/>
    </location>
</feature>